<keyword evidence="4 5" id="KW-0663">Pyridoxal phosphate</keyword>
<dbReference type="InterPro" id="IPR015422">
    <property type="entry name" value="PyrdxlP-dep_Trfase_small"/>
</dbReference>
<proteinExistence type="inferred from homology"/>
<evidence type="ECO:0000256" key="2">
    <source>
        <dbReference type="ARBA" id="ARBA00022576"/>
    </source>
</evidence>
<evidence type="ECO:0000256" key="4">
    <source>
        <dbReference type="ARBA" id="ARBA00022898"/>
    </source>
</evidence>
<sequence>MPQIPAANDPKALRQAVLEHMHMGMTNQTILAEEGGPLLMESAEGIYITDVEGNRYIDGISGMGFRNVGHGREEIAKAIYDQLNSVSMNVYSGATPKTIQLAAKLAEIAPGDLSRTFFCQGGSEANESALKMAQAYHVRRGDAGRHKIISRYGSYHGSTYGTMWLGGHPGFPRTDYQPKPSNVVTVGQPLYYHDTYGSNSPEQNGERAAQEIEKTILFEGPESVSAVIGEPVSQPFGGVVPPANYWPMVREICDKYGVLLIFDEVITGFGRLGTWFGSDLVKVVPDIMAFAKGITSGYFPVGGAISTQKIADAFAGGPEKVWSHMYTYSAHPGGAAAAFANLEIIERENLVENARIRGEQLTDSLEEMKAKHPIIGDVRGVGLLQGIEFVKDRKTKEHFDPSLGVSKMVTDELRKRGVWIRSSLFILLIAPPFNITADEMDDFTTRIDEAFGAVERRLGIAA</sequence>
<dbReference type="EMBL" id="WMBE01000002">
    <property type="protein sequence ID" value="MDG0866571.1"/>
    <property type="molecule type" value="Genomic_DNA"/>
</dbReference>
<dbReference type="InterPro" id="IPR049704">
    <property type="entry name" value="Aminotrans_3_PPA_site"/>
</dbReference>
<dbReference type="InterPro" id="IPR005814">
    <property type="entry name" value="Aminotrans_3"/>
</dbReference>
<evidence type="ECO:0000313" key="6">
    <source>
        <dbReference type="EMBL" id="MDG0866571.1"/>
    </source>
</evidence>
<dbReference type="Pfam" id="PF00202">
    <property type="entry name" value="Aminotran_3"/>
    <property type="match status" value="1"/>
</dbReference>
<dbReference type="SUPFAM" id="SSF53383">
    <property type="entry name" value="PLP-dependent transferases"/>
    <property type="match status" value="1"/>
</dbReference>
<evidence type="ECO:0000313" key="7">
    <source>
        <dbReference type="EMBL" id="WFG40659.1"/>
    </source>
</evidence>
<evidence type="ECO:0000313" key="9">
    <source>
        <dbReference type="Proteomes" id="UP001321249"/>
    </source>
</evidence>
<protein>
    <submittedName>
        <fullName evidence="7">Aminotransferase class III-fold pyridoxal phosphate-dependent enzyme</fullName>
    </submittedName>
</protein>
<dbReference type="Gene3D" id="3.40.640.10">
    <property type="entry name" value="Type I PLP-dependent aspartate aminotransferase-like (Major domain)"/>
    <property type="match status" value="1"/>
</dbReference>
<name>A0AAJ5ZGB9_9CHLR</name>
<dbReference type="InterPro" id="IPR015421">
    <property type="entry name" value="PyrdxlP-dep_Trfase_major"/>
</dbReference>
<keyword evidence="3" id="KW-0808">Transferase</keyword>
<gene>
    <name evidence="6" type="ORF">GKO46_05715</name>
    <name evidence="7" type="ORF">GKO48_13960</name>
</gene>
<dbReference type="PROSITE" id="PS00600">
    <property type="entry name" value="AA_TRANSFER_CLASS_3"/>
    <property type="match status" value="1"/>
</dbReference>
<dbReference type="PANTHER" id="PTHR43094">
    <property type="entry name" value="AMINOTRANSFERASE"/>
    <property type="match status" value="1"/>
</dbReference>
<keyword evidence="8" id="KW-1185">Reference proteome</keyword>
<dbReference type="PANTHER" id="PTHR43094:SF1">
    <property type="entry name" value="AMINOTRANSFERASE CLASS-III"/>
    <property type="match status" value="1"/>
</dbReference>
<dbReference type="EMBL" id="CP046147">
    <property type="protein sequence ID" value="WFG40659.1"/>
    <property type="molecule type" value="Genomic_DNA"/>
</dbReference>
<dbReference type="GO" id="GO:0030170">
    <property type="term" value="F:pyridoxal phosphate binding"/>
    <property type="evidence" value="ECO:0007669"/>
    <property type="project" value="InterPro"/>
</dbReference>
<dbReference type="AlphaFoldDB" id="A0AAJ5ZGB9"/>
<evidence type="ECO:0000256" key="5">
    <source>
        <dbReference type="RuleBase" id="RU003560"/>
    </source>
</evidence>
<dbReference type="FunFam" id="3.40.640.10:FF:000014">
    <property type="entry name" value="Adenosylmethionine-8-amino-7-oxononanoate aminotransferase, probable"/>
    <property type="match status" value="1"/>
</dbReference>
<evidence type="ECO:0000313" key="8">
    <source>
        <dbReference type="Proteomes" id="UP001219901"/>
    </source>
</evidence>
<dbReference type="CDD" id="cd00610">
    <property type="entry name" value="OAT_like"/>
    <property type="match status" value="1"/>
</dbReference>
<dbReference type="Gene3D" id="3.90.1150.10">
    <property type="entry name" value="Aspartate Aminotransferase, domain 1"/>
    <property type="match status" value="1"/>
</dbReference>
<dbReference type="Proteomes" id="UP001321249">
    <property type="component" value="Unassembled WGS sequence"/>
</dbReference>
<evidence type="ECO:0000256" key="3">
    <source>
        <dbReference type="ARBA" id="ARBA00022679"/>
    </source>
</evidence>
<reference evidence="7" key="2">
    <citation type="journal article" date="2023" name="Nat. Commun.">
        <title>Cultivation of marine bacteria of the SAR202 clade.</title>
        <authorList>
            <person name="Lim Y."/>
            <person name="Seo J.H."/>
            <person name="Giovannoni S.J."/>
            <person name="Kang I."/>
            <person name="Cho J.C."/>
        </authorList>
    </citation>
    <scope>NUCLEOTIDE SEQUENCE</scope>
    <source>
        <strain evidence="7">JH1073</strain>
    </source>
</reference>
<keyword evidence="2 7" id="KW-0032">Aminotransferase</keyword>
<reference evidence="8 9" key="1">
    <citation type="submission" date="2019-11" db="EMBL/GenBank/DDBJ databases">
        <authorList>
            <person name="Cho J.-C."/>
        </authorList>
    </citation>
    <scope>NUCLEOTIDE SEQUENCE [LARGE SCALE GENOMIC DNA]</scope>
    <source>
        <strain evidence="7 8">JH1073</strain>
        <strain evidence="6 9">JH702</strain>
    </source>
</reference>
<accession>A0AAJ5ZGB9</accession>
<dbReference type="Proteomes" id="UP001219901">
    <property type="component" value="Chromosome"/>
</dbReference>
<organism evidence="7 8">
    <name type="scientific">Candidatus Lucifugimonas marina</name>
    <dbReference type="NCBI Taxonomy" id="3038979"/>
    <lineage>
        <taxon>Bacteria</taxon>
        <taxon>Bacillati</taxon>
        <taxon>Chloroflexota</taxon>
        <taxon>Dehalococcoidia</taxon>
        <taxon>SAR202 cluster</taxon>
        <taxon>Candidatus Lucifugimonadales</taxon>
        <taxon>Candidatus Lucifugimonadaceae</taxon>
        <taxon>Candidatus Lucifugimonas</taxon>
    </lineage>
</organism>
<evidence type="ECO:0000256" key="1">
    <source>
        <dbReference type="ARBA" id="ARBA00008954"/>
    </source>
</evidence>
<dbReference type="GO" id="GO:0005829">
    <property type="term" value="C:cytosol"/>
    <property type="evidence" value="ECO:0007669"/>
    <property type="project" value="TreeGrafter"/>
</dbReference>
<reference evidence="8" key="3">
    <citation type="submission" date="2023-06" db="EMBL/GenBank/DDBJ databases">
        <title>Pangenomics reveal diversification of enzyme families and niche specialization in globally abundant SAR202 bacteria.</title>
        <authorList>
            <person name="Saw J.H.W."/>
        </authorList>
    </citation>
    <scope>NUCLEOTIDE SEQUENCE [LARGE SCALE GENOMIC DNA]</scope>
    <source>
        <strain evidence="8">JH1073</strain>
    </source>
</reference>
<dbReference type="GO" id="GO:0008483">
    <property type="term" value="F:transaminase activity"/>
    <property type="evidence" value="ECO:0007669"/>
    <property type="project" value="UniProtKB-KW"/>
</dbReference>
<dbReference type="RefSeq" id="WP_342824102.1">
    <property type="nucleotide sequence ID" value="NZ_CP046146.1"/>
</dbReference>
<dbReference type="InterPro" id="IPR015424">
    <property type="entry name" value="PyrdxlP-dep_Trfase"/>
</dbReference>
<comment type="similarity">
    <text evidence="1 5">Belongs to the class-III pyridoxal-phosphate-dependent aminotransferase family.</text>
</comment>